<evidence type="ECO:0000313" key="3">
    <source>
        <dbReference type="EMBL" id="MBF8191163.1"/>
    </source>
</evidence>
<dbReference type="SUPFAM" id="SSF101874">
    <property type="entry name" value="YceI-like"/>
    <property type="match status" value="1"/>
</dbReference>
<reference evidence="3" key="1">
    <citation type="submission" date="2020-11" db="EMBL/GenBank/DDBJ databases">
        <title>Whole-genome analyses of Nonomuraea sp. K274.</title>
        <authorList>
            <person name="Veyisoglu A."/>
        </authorList>
    </citation>
    <scope>NUCLEOTIDE SEQUENCE</scope>
    <source>
        <strain evidence="3">K274</strain>
    </source>
</reference>
<dbReference type="PANTHER" id="PTHR34406:SF1">
    <property type="entry name" value="PROTEIN YCEI"/>
    <property type="match status" value="1"/>
</dbReference>
<sequence>MDVRAGSWTAGQETGRLLIKTARTGLGAKAGHDLTIEATRWHAGMTIDPADPAASSVTVEVDAASLQVRQGTGGVKPLTDADRAEIEKTVREKILHTGRNPAITFRSTRIEGTPESFRVDGDLGILGVTRPVTLQARLTGDRVRGSATIVQSQWGIRPYSAFFGALKLRDEVEVEFDAGLIAVP</sequence>
<dbReference type="InterPro" id="IPR007372">
    <property type="entry name" value="Lipid/polyisoprenoid-bd_YceI"/>
</dbReference>
<proteinExistence type="inferred from homology"/>
<dbReference type="PANTHER" id="PTHR34406">
    <property type="entry name" value="PROTEIN YCEI"/>
    <property type="match status" value="1"/>
</dbReference>
<dbReference type="Pfam" id="PF04264">
    <property type="entry name" value="YceI"/>
    <property type="match status" value="1"/>
</dbReference>
<comment type="caution">
    <text evidence="3">The sequence shown here is derived from an EMBL/GenBank/DDBJ whole genome shotgun (WGS) entry which is preliminary data.</text>
</comment>
<organism evidence="3 4">
    <name type="scientific">Nonomuraea cypriaca</name>
    <dbReference type="NCBI Taxonomy" id="1187855"/>
    <lineage>
        <taxon>Bacteria</taxon>
        <taxon>Bacillati</taxon>
        <taxon>Actinomycetota</taxon>
        <taxon>Actinomycetes</taxon>
        <taxon>Streptosporangiales</taxon>
        <taxon>Streptosporangiaceae</taxon>
        <taxon>Nonomuraea</taxon>
    </lineage>
</organism>
<dbReference type="Proteomes" id="UP000605361">
    <property type="component" value="Unassembled WGS sequence"/>
</dbReference>
<accession>A0A931AIL0</accession>
<evidence type="ECO:0000259" key="2">
    <source>
        <dbReference type="SMART" id="SM00867"/>
    </source>
</evidence>
<dbReference type="InterPro" id="IPR036761">
    <property type="entry name" value="TTHA0802/YceI-like_sf"/>
</dbReference>
<feature type="domain" description="Lipid/polyisoprenoid-binding YceI-like" evidence="2">
    <location>
        <begin position="16"/>
        <end position="181"/>
    </location>
</feature>
<dbReference type="Gene3D" id="2.40.128.110">
    <property type="entry name" value="Lipid/polyisoprenoid-binding, YceI-like"/>
    <property type="match status" value="1"/>
</dbReference>
<dbReference type="EMBL" id="JADOGI010000149">
    <property type="protein sequence ID" value="MBF8191163.1"/>
    <property type="molecule type" value="Genomic_DNA"/>
</dbReference>
<evidence type="ECO:0000256" key="1">
    <source>
        <dbReference type="ARBA" id="ARBA00008812"/>
    </source>
</evidence>
<name>A0A931AIL0_9ACTN</name>
<comment type="similarity">
    <text evidence="1">Belongs to the UPF0312 family.</text>
</comment>
<evidence type="ECO:0000313" key="4">
    <source>
        <dbReference type="Proteomes" id="UP000605361"/>
    </source>
</evidence>
<dbReference type="SMART" id="SM00867">
    <property type="entry name" value="YceI"/>
    <property type="match status" value="1"/>
</dbReference>
<gene>
    <name evidence="3" type="ORF">ITP53_36735</name>
</gene>
<dbReference type="AlphaFoldDB" id="A0A931AIL0"/>
<keyword evidence="4" id="KW-1185">Reference proteome</keyword>
<protein>
    <submittedName>
        <fullName evidence="3">YceI family protein</fullName>
    </submittedName>
</protein>
<dbReference type="RefSeq" id="WP_195900073.1">
    <property type="nucleotide sequence ID" value="NZ_JADOGI010000149.1"/>
</dbReference>